<name>A0A2U1L851_ARTAN</name>
<dbReference type="EMBL" id="PKPP01010895">
    <property type="protein sequence ID" value="PWA45190.1"/>
    <property type="molecule type" value="Genomic_DNA"/>
</dbReference>
<gene>
    <name evidence="1" type="ORF">CTI12_AA519720</name>
</gene>
<organism evidence="1 2">
    <name type="scientific">Artemisia annua</name>
    <name type="common">Sweet wormwood</name>
    <dbReference type="NCBI Taxonomy" id="35608"/>
    <lineage>
        <taxon>Eukaryota</taxon>
        <taxon>Viridiplantae</taxon>
        <taxon>Streptophyta</taxon>
        <taxon>Embryophyta</taxon>
        <taxon>Tracheophyta</taxon>
        <taxon>Spermatophyta</taxon>
        <taxon>Magnoliopsida</taxon>
        <taxon>eudicotyledons</taxon>
        <taxon>Gunneridae</taxon>
        <taxon>Pentapetalae</taxon>
        <taxon>asterids</taxon>
        <taxon>campanulids</taxon>
        <taxon>Asterales</taxon>
        <taxon>Asteraceae</taxon>
        <taxon>Asteroideae</taxon>
        <taxon>Anthemideae</taxon>
        <taxon>Artemisiinae</taxon>
        <taxon>Artemisia</taxon>
    </lineage>
</organism>
<dbReference type="OrthoDB" id="1746513at2759"/>
<evidence type="ECO:0008006" key="3">
    <source>
        <dbReference type="Google" id="ProtNLM"/>
    </source>
</evidence>
<protein>
    <recommendedName>
        <fullName evidence="3">Ulp1 protease family, C-terminal catalytic domain-containing protein</fullName>
    </recommendedName>
</protein>
<accession>A0A2U1L851</accession>
<evidence type="ECO:0000313" key="1">
    <source>
        <dbReference type="EMBL" id="PWA45190.1"/>
    </source>
</evidence>
<proteinExistence type="predicted"/>
<sequence length="131" mass="15477">MDVVFGSGNLDKLSNIDLKKYFLKYLEYIGHPKSNLMTKAVCTRLEMSLRTEENCVDCNVFLMRHMETYLRSKNWNCGLKDEGPEQQTQIYELRKKYLSRILKSDINIKRSIVLEELEDYRNCQVALKKIS</sequence>
<dbReference type="AlphaFoldDB" id="A0A2U1L851"/>
<dbReference type="Gene3D" id="3.40.395.10">
    <property type="entry name" value="Adenoviral Proteinase, Chain A"/>
    <property type="match status" value="1"/>
</dbReference>
<keyword evidence="2" id="KW-1185">Reference proteome</keyword>
<evidence type="ECO:0000313" key="2">
    <source>
        <dbReference type="Proteomes" id="UP000245207"/>
    </source>
</evidence>
<comment type="caution">
    <text evidence="1">The sequence shown here is derived from an EMBL/GenBank/DDBJ whole genome shotgun (WGS) entry which is preliminary data.</text>
</comment>
<reference evidence="1 2" key="1">
    <citation type="journal article" date="2018" name="Mol. Plant">
        <title>The genome of Artemisia annua provides insight into the evolution of Asteraceae family and artemisinin biosynthesis.</title>
        <authorList>
            <person name="Shen Q."/>
            <person name="Zhang L."/>
            <person name="Liao Z."/>
            <person name="Wang S."/>
            <person name="Yan T."/>
            <person name="Shi P."/>
            <person name="Liu M."/>
            <person name="Fu X."/>
            <person name="Pan Q."/>
            <person name="Wang Y."/>
            <person name="Lv Z."/>
            <person name="Lu X."/>
            <person name="Zhang F."/>
            <person name="Jiang W."/>
            <person name="Ma Y."/>
            <person name="Chen M."/>
            <person name="Hao X."/>
            <person name="Li L."/>
            <person name="Tang Y."/>
            <person name="Lv G."/>
            <person name="Zhou Y."/>
            <person name="Sun X."/>
            <person name="Brodelius P.E."/>
            <person name="Rose J.K.C."/>
            <person name="Tang K."/>
        </authorList>
    </citation>
    <scope>NUCLEOTIDE SEQUENCE [LARGE SCALE GENOMIC DNA]</scope>
    <source>
        <strain evidence="2">cv. Huhao1</strain>
        <tissue evidence="1">Leaf</tissue>
    </source>
</reference>
<dbReference type="Proteomes" id="UP000245207">
    <property type="component" value="Unassembled WGS sequence"/>
</dbReference>